<dbReference type="InterPro" id="IPR007060">
    <property type="entry name" value="FtsL/DivIC"/>
</dbReference>
<comment type="caution">
    <text evidence="2">The sequence shown here is derived from an EMBL/GenBank/DDBJ whole genome shotgun (WGS) entry which is preliminary data.</text>
</comment>
<protein>
    <recommendedName>
        <fullName evidence="4">Cell division protein FtsB</fullName>
    </recommendedName>
</protein>
<evidence type="ECO:0000313" key="3">
    <source>
        <dbReference type="Proteomes" id="UP000051373"/>
    </source>
</evidence>
<evidence type="ECO:0008006" key="4">
    <source>
        <dbReference type="Google" id="ProtNLM"/>
    </source>
</evidence>
<organism evidence="2 3">
    <name type="scientific">candidate division WOR_3 bacterium SM23_42</name>
    <dbReference type="NCBI Taxonomy" id="1703779"/>
    <lineage>
        <taxon>Bacteria</taxon>
        <taxon>Bacteria division WOR-3</taxon>
    </lineage>
</organism>
<keyword evidence="1" id="KW-0812">Transmembrane</keyword>
<evidence type="ECO:0000313" key="2">
    <source>
        <dbReference type="EMBL" id="KPK64561.1"/>
    </source>
</evidence>
<keyword evidence="1" id="KW-1133">Transmembrane helix</keyword>
<dbReference type="EMBL" id="LJUJ01000002">
    <property type="protein sequence ID" value="KPK64561.1"/>
    <property type="molecule type" value="Genomic_DNA"/>
</dbReference>
<gene>
    <name evidence="2" type="ORF">AMJ83_02345</name>
</gene>
<proteinExistence type="predicted"/>
<accession>A0A0S8FW43</accession>
<sequence>MKRRRKRAPRKIRFFIVLAILAIPLFYLGKRLYGFADALSEEKRVKKDIIILQAENEVLKQRVDEYKKGNLIETKAREDLGMIKEGEKIYLIRKK</sequence>
<feature type="transmembrane region" description="Helical" evidence="1">
    <location>
        <begin position="12"/>
        <end position="29"/>
    </location>
</feature>
<dbReference type="Proteomes" id="UP000051373">
    <property type="component" value="Unassembled WGS sequence"/>
</dbReference>
<keyword evidence="1" id="KW-0472">Membrane</keyword>
<evidence type="ECO:0000256" key="1">
    <source>
        <dbReference type="SAM" id="Phobius"/>
    </source>
</evidence>
<dbReference type="Pfam" id="PF04977">
    <property type="entry name" value="DivIC"/>
    <property type="match status" value="1"/>
</dbReference>
<name>A0A0S8FW43_UNCW3</name>
<reference evidence="2 3" key="1">
    <citation type="journal article" date="2015" name="Microbiome">
        <title>Genomic resolution of linkages in carbon, nitrogen, and sulfur cycling among widespread estuary sediment bacteria.</title>
        <authorList>
            <person name="Baker B.J."/>
            <person name="Lazar C.S."/>
            <person name="Teske A.P."/>
            <person name="Dick G.J."/>
        </authorList>
    </citation>
    <scope>NUCLEOTIDE SEQUENCE [LARGE SCALE GENOMIC DNA]</scope>
    <source>
        <strain evidence="2">SM23_42</strain>
    </source>
</reference>
<dbReference type="AlphaFoldDB" id="A0A0S8FW43"/>